<keyword evidence="2" id="KW-0732">Signal</keyword>
<proteinExistence type="predicted"/>
<comment type="caution">
    <text evidence="4">The sequence shown here is derived from an EMBL/GenBank/DDBJ whole genome shotgun (WGS) entry which is preliminary data.</text>
</comment>
<feature type="signal peptide" evidence="2">
    <location>
        <begin position="1"/>
        <end position="30"/>
    </location>
</feature>
<sequence>MSVWGKYQVRRPSALVALAAVGALSLSACGAEKEGADAEPASAERTAPQAASSTAPDATEQSDDSGASGTSDPGGEEAATQGRGGDCTTDMLKAAMPASGQEMNSKYFDLTLTNTSEGPCTLKGYAGLSLTDASGARIGEPAERSQDGSGGGLLKVAPGKAVHAVVKTPGKDVTDGDCWRKPAKIKVYPPDNTAALSAEAPAALQVCGDTFTVGPFAAEAP</sequence>
<evidence type="ECO:0000259" key="3">
    <source>
        <dbReference type="Pfam" id="PF14016"/>
    </source>
</evidence>
<organism evidence="4 5">
    <name type="scientific">Streptomyces globisporus</name>
    <dbReference type="NCBI Taxonomy" id="1908"/>
    <lineage>
        <taxon>Bacteria</taxon>
        <taxon>Bacillati</taxon>
        <taxon>Actinomycetota</taxon>
        <taxon>Actinomycetes</taxon>
        <taxon>Kitasatosporales</taxon>
        <taxon>Streptomycetaceae</taxon>
        <taxon>Streptomyces</taxon>
    </lineage>
</organism>
<evidence type="ECO:0000313" key="4">
    <source>
        <dbReference type="EMBL" id="CAH9420011.1"/>
    </source>
</evidence>
<dbReference type="EMBL" id="CAKXYP010000030">
    <property type="protein sequence ID" value="CAH9420011.1"/>
    <property type="molecule type" value="Genomic_DNA"/>
</dbReference>
<name>A0ABN8VD24_STRGL</name>
<accession>A0ABN8VD24</accession>
<dbReference type="Pfam" id="PF14016">
    <property type="entry name" value="DUF4232"/>
    <property type="match status" value="1"/>
</dbReference>
<feature type="domain" description="DUF4232" evidence="3">
    <location>
        <begin position="87"/>
        <end position="216"/>
    </location>
</feature>
<dbReference type="InterPro" id="IPR025326">
    <property type="entry name" value="DUF4232"/>
</dbReference>
<evidence type="ECO:0000313" key="5">
    <source>
        <dbReference type="Proteomes" id="UP001154015"/>
    </source>
</evidence>
<feature type="chain" id="PRO_5046498079" description="DUF4232 domain-containing protein" evidence="2">
    <location>
        <begin position="31"/>
        <end position="221"/>
    </location>
</feature>
<evidence type="ECO:0000256" key="2">
    <source>
        <dbReference type="SAM" id="SignalP"/>
    </source>
</evidence>
<evidence type="ECO:0000256" key="1">
    <source>
        <dbReference type="SAM" id="MobiDB-lite"/>
    </source>
</evidence>
<feature type="region of interest" description="Disordered" evidence="1">
    <location>
        <begin position="31"/>
        <end position="90"/>
    </location>
</feature>
<dbReference type="RefSeq" id="WP_318575643.1">
    <property type="nucleotide sequence ID" value="NZ_CAKXYP010000030.1"/>
</dbReference>
<keyword evidence="5" id="KW-1185">Reference proteome</keyword>
<reference evidence="4" key="1">
    <citation type="submission" date="2022-03" db="EMBL/GenBank/DDBJ databases">
        <authorList>
            <person name="Leyn A S."/>
        </authorList>
    </citation>
    <scope>NUCLEOTIDE SEQUENCE</scope>
    <source>
        <strain evidence="4">Streptomyces globisporus 4-3</strain>
    </source>
</reference>
<protein>
    <recommendedName>
        <fullName evidence="3">DUF4232 domain-containing protein</fullName>
    </recommendedName>
</protein>
<dbReference type="PROSITE" id="PS51257">
    <property type="entry name" value="PROKAR_LIPOPROTEIN"/>
    <property type="match status" value="1"/>
</dbReference>
<dbReference type="Proteomes" id="UP001154015">
    <property type="component" value="Unassembled WGS sequence"/>
</dbReference>
<gene>
    <name evidence="4" type="ORF">SGL43_07067</name>
</gene>